<accession>V5ILD5</accession>
<protein>
    <submittedName>
        <fullName evidence="1">Uncharacterized protein</fullName>
    </submittedName>
</protein>
<name>V5ILD5_NEUCR</name>
<evidence type="ECO:0000313" key="1">
    <source>
        <dbReference type="EMBL" id="ESA42155.1"/>
    </source>
</evidence>
<organism evidence="1 2">
    <name type="scientific">Neurospora crassa (strain ATCC 24698 / 74-OR23-1A / CBS 708.71 / DSM 1257 / FGSC 987)</name>
    <dbReference type="NCBI Taxonomy" id="367110"/>
    <lineage>
        <taxon>Eukaryota</taxon>
        <taxon>Fungi</taxon>
        <taxon>Dikarya</taxon>
        <taxon>Ascomycota</taxon>
        <taxon>Pezizomycotina</taxon>
        <taxon>Sordariomycetes</taxon>
        <taxon>Sordariomycetidae</taxon>
        <taxon>Sordariales</taxon>
        <taxon>Sordariaceae</taxon>
        <taxon>Neurospora</taxon>
    </lineage>
</organism>
<dbReference type="KEGG" id="ncr:NCU04821"/>
<proteinExistence type="predicted"/>
<dbReference type="GeneID" id="3876548"/>
<sequence length="160" mass="18398">MATGHERYIDDYESGVKSGRIAQPPRRLMKFIDKIYEIQNHTCILLARVKEIRISTPATASREEAQRIFDESIDPLSESLKYLLDIVQTVYVDFHFARLRAIRSVSPPKVLRSLDNLEALWREAIEEAEHVLDGALDDLKQHIAFHGVVCGLNDIFEEHL</sequence>
<gene>
    <name evidence="1" type="ORF">NCU04821</name>
</gene>
<keyword evidence="2" id="KW-1185">Reference proteome</keyword>
<reference evidence="1 2" key="1">
    <citation type="journal article" date="2003" name="Nature">
        <title>The genome sequence of the filamentous fungus Neurospora crassa.</title>
        <authorList>
            <person name="Galagan J.E."/>
            <person name="Calvo S.E."/>
            <person name="Borkovich K.A."/>
            <person name="Selker E.U."/>
            <person name="Read N.D."/>
            <person name="Jaffe D."/>
            <person name="FitzHugh W."/>
            <person name="Ma L.J."/>
            <person name="Smirnov S."/>
            <person name="Purcell S."/>
            <person name="Rehman B."/>
            <person name="Elkins T."/>
            <person name="Engels R."/>
            <person name="Wang S."/>
            <person name="Nielsen C.B."/>
            <person name="Butler J."/>
            <person name="Endrizzi M."/>
            <person name="Qui D."/>
            <person name="Ianakiev P."/>
            <person name="Bell-Pedersen D."/>
            <person name="Nelson M.A."/>
            <person name="Werner-Washburne M."/>
            <person name="Selitrennikoff C.P."/>
            <person name="Kinsey J.A."/>
            <person name="Braun E.L."/>
            <person name="Zelter A."/>
            <person name="Schulte U."/>
            <person name="Kothe G.O."/>
            <person name="Jedd G."/>
            <person name="Mewes W."/>
            <person name="Staben C."/>
            <person name="Marcotte E."/>
            <person name="Greenberg D."/>
            <person name="Roy A."/>
            <person name="Foley K."/>
            <person name="Naylor J."/>
            <person name="Stange-Thomann N."/>
            <person name="Barrett R."/>
            <person name="Gnerre S."/>
            <person name="Kamal M."/>
            <person name="Kamvysselis M."/>
            <person name="Mauceli E."/>
            <person name="Bielke C."/>
            <person name="Rudd S."/>
            <person name="Frishman D."/>
            <person name="Krystofova S."/>
            <person name="Rasmussen C."/>
            <person name="Metzenberg R.L."/>
            <person name="Perkins D.D."/>
            <person name="Kroken S."/>
            <person name="Cogoni C."/>
            <person name="Macino G."/>
            <person name="Catcheside D."/>
            <person name="Li W."/>
            <person name="Pratt R.J."/>
            <person name="Osmani S.A."/>
            <person name="DeSouza C.P."/>
            <person name="Glass L."/>
            <person name="Orbach M.J."/>
            <person name="Berglund J.A."/>
            <person name="Voelker R."/>
            <person name="Yarden O."/>
            <person name="Plamann M."/>
            <person name="Seiler S."/>
            <person name="Dunlap J."/>
            <person name="Radford A."/>
            <person name="Aramayo R."/>
            <person name="Natvig D.O."/>
            <person name="Alex L.A."/>
            <person name="Mannhaupt G."/>
            <person name="Ebbole D.J."/>
            <person name="Freitag M."/>
            <person name="Paulsen I."/>
            <person name="Sachs M.S."/>
            <person name="Lander E.S."/>
            <person name="Nusbaum C."/>
            <person name="Birren B."/>
        </authorList>
    </citation>
    <scope>NUCLEOTIDE SEQUENCE [LARGE SCALE GENOMIC DNA]</scope>
    <source>
        <strain evidence="2">ATCC 24698 / 74-OR23-1A / CBS 708.71 / DSM 1257 / FGSC 987</strain>
    </source>
</reference>
<dbReference type="VEuPathDB" id="FungiDB:NCU04821"/>
<dbReference type="OrthoDB" id="10485845at2759"/>
<dbReference type="InParanoid" id="V5ILD5"/>
<dbReference type="AlphaFoldDB" id="V5ILD5"/>
<dbReference type="EMBL" id="CM002241">
    <property type="protein sequence ID" value="ESA42155.1"/>
    <property type="molecule type" value="Genomic_DNA"/>
</dbReference>
<dbReference type="STRING" id="367110.V5ILD5"/>
<dbReference type="Proteomes" id="UP000001805">
    <property type="component" value="Chromosome 5, Linkage Group VI"/>
</dbReference>
<evidence type="ECO:0000313" key="2">
    <source>
        <dbReference type="Proteomes" id="UP000001805"/>
    </source>
</evidence>
<dbReference type="RefSeq" id="XP_011394925.1">
    <property type="nucleotide sequence ID" value="XM_011396623.1"/>
</dbReference>